<keyword evidence="3" id="KW-0378">Hydrolase</keyword>
<keyword evidence="3" id="KW-0614">Plasmid</keyword>
<dbReference type="PANTHER" id="PTHR43798">
    <property type="entry name" value="MONOACYLGLYCEROL LIPASE"/>
    <property type="match status" value="1"/>
</dbReference>
<evidence type="ECO:0000313" key="3">
    <source>
        <dbReference type="EMBL" id="AJD44674.1"/>
    </source>
</evidence>
<dbReference type="InterPro" id="IPR029058">
    <property type="entry name" value="AB_hydrolase_fold"/>
</dbReference>
<gene>
    <name evidence="3" type="ORF">RGR602_PC00636</name>
</gene>
<dbReference type="Pfam" id="PF00561">
    <property type="entry name" value="Abhydrolase_1"/>
    <property type="match status" value="1"/>
</dbReference>
<evidence type="ECO:0000259" key="2">
    <source>
        <dbReference type="Pfam" id="PF00561"/>
    </source>
</evidence>
<dbReference type="GO" id="GO:0016020">
    <property type="term" value="C:membrane"/>
    <property type="evidence" value="ECO:0007669"/>
    <property type="project" value="TreeGrafter"/>
</dbReference>
<evidence type="ECO:0000313" key="4">
    <source>
        <dbReference type="Proteomes" id="UP000031368"/>
    </source>
</evidence>
<reference evidence="3 4" key="1">
    <citation type="submission" date="2013-11" db="EMBL/GenBank/DDBJ databases">
        <title>Complete genome sequence of Rhizobium gallicum bv. gallicum R602.</title>
        <authorList>
            <person name="Bustos P."/>
            <person name="Santamaria R.I."/>
            <person name="Lozano L."/>
            <person name="Acosta J.L."/>
            <person name="Ormeno-Orrillo E."/>
            <person name="Rogel M.A."/>
            <person name="Romero D."/>
            <person name="Cevallos M.A."/>
            <person name="Martinez-Romero E."/>
            <person name="Gonzalez V."/>
        </authorList>
    </citation>
    <scope>NUCLEOTIDE SEQUENCE [LARGE SCALE GENOMIC DNA]</scope>
    <source>
        <strain evidence="3 4">R602</strain>
        <plasmid evidence="3 4">pRgalR602c</plasmid>
    </source>
</reference>
<dbReference type="PANTHER" id="PTHR43798:SF33">
    <property type="entry name" value="HYDROLASE, PUTATIVE (AFU_ORTHOLOGUE AFUA_2G14860)-RELATED"/>
    <property type="match status" value="1"/>
</dbReference>
<dbReference type="Gene3D" id="3.40.50.1820">
    <property type="entry name" value="alpha/beta hydrolase"/>
    <property type="match status" value="1"/>
</dbReference>
<dbReference type="AlphaFoldDB" id="A0A0B4X9K1"/>
<dbReference type="SUPFAM" id="SSF53474">
    <property type="entry name" value="alpha/beta-Hydrolases"/>
    <property type="match status" value="1"/>
</dbReference>
<dbReference type="InterPro" id="IPR000073">
    <property type="entry name" value="AB_hydrolase_1"/>
</dbReference>
<dbReference type="EMBL" id="CP006880">
    <property type="protein sequence ID" value="AJD44674.1"/>
    <property type="molecule type" value="Genomic_DNA"/>
</dbReference>
<keyword evidence="4" id="KW-1185">Reference proteome</keyword>
<evidence type="ECO:0000256" key="1">
    <source>
        <dbReference type="SAM" id="MobiDB-lite"/>
    </source>
</evidence>
<feature type="domain" description="AB hydrolase-1" evidence="2">
    <location>
        <begin position="54"/>
        <end position="216"/>
    </location>
</feature>
<dbReference type="RefSeq" id="WP_040114988.1">
    <property type="nucleotide sequence ID" value="NZ_CP006880.1"/>
</dbReference>
<dbReference type="KEGG" id="rga:RGR602_PC00636"/>
<organism evidence="3 4">
    <name type="scientific">Rhizobium gallicum bv. gallicum R602sp</name>
    <dbReference type="NCBI Taxonomy" id="1041138"/>
    <lineage>
        <taxon>Bacteria</taxon>
        <taxon>Pseudomonadati</taxon>
        <taxon>Pseudomonadota</taxon>
        <taxon>Alphaproteobacteria</taxon>
        <taxon>Hyphomicrobiales</taxon>
        <taxon>Rhizobiaceae</taxon>
        <taxon>Rhizobium/Agrobacterium group</taxon>
        <taxon>Rhizobium</taxon>
    </lineage>
</organism>
<proteinExistence type="predicted"/>
<dbReference type="HOGENOM" id="CLU_067539_0_0_5"/>
<feature type="region of interest" description="Disordered" evidence="1">
    <location>
        <begin position="99"/>
        <end position="118"/>
    </location>
</feature>
<geneLocation type="plasmid" evidence="3 4">
    <name>pRgalR602c</name>
</geneLocation>
<sequence>MQKLAIYCAAIATTFGAAPTFAEVERKDFRVNAAPDIELAIREVRKTGPERKGPPIILVHGARVPGIASFDLPVEGGSLAADLATRGYRVFIVDARGYGRSDRPGQDGPPEGRPLTHSNEVARDIDAAVEAIRDRTDSRQVGLLGWATGGHWAGMYASLFPEKVSHLVVYNSLYGATSGHPTLGSDSETADPNDRRRFNIAKFGAYRLNTAASLMPSWDKSIPVDAKESWRDPAVVEAYQKEALASDSTSGDRKPAAFRSPSGAMEDSFYLASGRQLWDAASITARVLVIRSENDFWSRPDDVTTLEGHLVNAARVRSVTIRGATHYVHLDRSERGRLQLITEVVRLLSESDNTASR</sequence>
<protein>
    <submittedName>
        <fullName evidence="3">Alpha/beta hydrolase family protein</fullName>
    </submittedName>
</protein>
<dbReference type="InterPro" id="IPR050266">
    <property type="entry name" value="AB_hydrolase_sf"/>
</dbReference>
<dbReference type="Proteomes" id="UP000031368">
    <property type="component" value="Plasmid pRgalR602c"/>
</dbReference>
<name>A0A0B4X9K1_9HYPH</name>
<accession>A0A0B4X9K1</accession>
<dbReference type="GO" id="GO:0016787">
    <property type="term" value="F:hydrolase activity"/>
    <property type="evidence" value="ECO:0007669"/>
    <property type="project" value="UniProtKB-KW"/>
</dbReference>